<proteinExistence type="predicted"/>
<dbReference type="EMBL" id="GBRH01213575">
    <property type="protein sequence ID" value="JAD84320.1"/>
    <property type="molecule type" value="Transcribed_RNA"/>
</dbReference>
<reference evidence="1" key="1">
    <citation type="submission" date="2014-09" db="EMBL/GenBank/DDBJ databases">
        <authorList>
            <person name="Magalhaes I.L.F."/>
            <person name="Oliveira U."/>
            <person name="Santos F.R."/>
            <person name="Vidigal T.H.D.A."/>
            <person name="Brescovit A.D."/>
            <person name="Santos A.J."/>
        </authorList>
    </citation>
    <scope>NUCLEOTIDE SEQUENCE</scope>
    <source>
        <tissue evidence="1">Shoot tissue taken approximately 20 cm above the soil surface</tissue>
    </source>
</reference>
<name>A0A0A9DFA9_ARUDO</name>
<evidence type="ECO:0000313" key="1">
    <source>
        <dbReference type="EMBL" id="JAD84320.1"/>
    </source>
</evidence>
<reference evidence="1" key="2">
    <citation type="journal article" date="2015" name="Data Brief">
        <title>Shoot transcriptome of the giant reed, Arundo donax.</title>
        <authorList>
            <person name="Barrero R.A."/>
            <person name="Guerrero F.D."/>
            <person name="Moolhuijzen P."/>
            <person name="Goolsby J.A."/>
            <person name="Tidwell J."/>
            <person name="Bellgard S.E."/>
            <person name="Bellgard M.I."/>
        </authorList>
    </citation>
    <scope>NUCLEOTIDE SEQUENCE</scope>
    <source>
        <tissue evidence="1">Shoot tissue taken approximately 20 cm above the soil surface</tissue>
    </source>
</reference>
<accession>A0A0A9DFA9</accession>
<sequence length="62" mass="7285">MLAIHWNHMGPNSWPREEKRLSASILHGNLHCGIMDHLEAGKWTHFLRKTAYFHCMQGRFQG</sequence>
<protein>
    <submittedName>
        <fullName evidence="1">Uncharacterized protein</fullName>
    </submittedName>
</protein>
<dbReference type="AlphaFoldDB" id="A0A0A9DFA9"/>
<organism evidence="1">
    <name type="scientific">Arundo donax</name>
    <name type="common">Giant reed</name>
    <name type="synonym">Donax arundinaceus</name>
    <dbReference type="NCBI Taxonomy" id="35708"/>
    <lineage>
        <taxon>Eukaryota</taxon>
        <taxon>Viridiplantae</taxon>
        <taxon>Streptophyta</taxon>
        <taxon>Embryophyta</taxon>
        <taxon>Tracheophyta</taxon>
        <taxon>Spermatophyta</taxon>
        <taxon>Magnoliopsida</taxon>
        <taxon>Liliopsida</taxon>
        <taxon>Poales</taxon>
        <taxon>Poaceae</taxon>
        <taxon>PACMAD clade</taxon>
        <taxon>Arundinoideae</taxon>
        <taxon>Arundineae</taxon>
        <taxon>Arundo</taxon>
    </lineage>
</organism>